<proteinExistence type="inferred from homology"/>
<dbReference type="InterPro" id="IPR035906">
    <property type="entry name" value="MetI-like_sf"/>
</dbReference>
<dbReference type="SUPFAM" id="SSF161098">
    <property type="entry name" value="MetI-like"/>
    <property type="match status" value="1"/>
</dbReference>
<feature type="transmembrane region" description="Helical" evidence="9">
    <location>
        <begin position="12"/>
        <end position="34"/>
    </location>
</feature>
<evidence type="ECO:0000256" key="5">
    <source>
        <dbReference type="ARBA" id="ARBA00022505"/>
    </source>
</evidence>
<dbReference type="PROSITE" id="PS50928">
    <property type="entry name" value="ABC_TM1"/>
    <property type="match status" value="1"/>
</dbReference>
<feature type="transmembrane region" description="Helical" evidence="9">
    <location>
        <begin position="80"/>
        <end position="105"/>
    </location>
</feature>
<keyword evidence="7 9" id="KW-1133">Transmembrane helix</keyword>
<dbReference type="RefSeq" id="WP_161920661.1">
    <property type="nucleotide sequence ID" value="NZ_JAACYS010000035.1"/>
</dbReference>
<dbReference type="PANTHER" id="PTHR30183">
    <property type="entry name" value="MOLYBDENUM TRANSPORT SYSTEM PERMEASE PROTEIN MODB"/>
    <property type="match status" value="1"/>
</dbReference>
<gene>
    <name evidence="12" type="primary">modB</name>
    <name evidence="12" type="ORF">GW534_08805</name>
</gene>
<sequence length="229" mass="25160">MEFSWHPVQLTIIVSACATFITFFIGLLAAYIMVKKPIKGKAIIETLFFLPLVLPPTVIGFLLLMIFGNKSFIGQAIETLFGQSLLFTVPAAVIAAIVVSFPLMYQSIKTGFLSVNENVIDAAKDLGATNNQILRKVIIPLSIKSIITGIILSFTRAFGEFGATLMFAGNIPGKTQTISTAIFFSIESGQTLNAWYYVAISILFSFVLLFISNRVKVKGLSKKSIFRHY</sequence>
<keyword evidence="6 9" id="KW-0812">Transmembrane</keyword>
<keyword evidence="3 9" id="KW-0813">Transport</keyword>
<evidence type="ECO:0000256" key="2">
    <source>
        <dbReference type="ARBA" id="ARBA00007069"/>
    </source>
</evidence>
<keyword evidence="5 10" id="KW-0500">Molybdenum</keyword>
<keyword evidence="13" id="KW-1185">Reference proteome</keyword>
<feature type="transmembrane region" description="Helical" evidence="9">
    <location>
        <begin position="137"/>
        <end position="158"/>
    </location>
</feature>
<dbReference type="Proteomes" id="UP000743899">
    <property type="component" value="Unassembled WGS sequence"/>
</dbReference>
<feature type="domain" description="ABC transmembrane type-1" evidence="11">
    <location>
        <begin position="8"/>
        <end position="215"/>
    </location>
</feature>
<evidence type="ECO:0000256" key="10">
    <source>
        <dbReference type="RuleBase" id="RU365097"/>
    </source>
</evidence>
<feature type="transmembrane region" description="Helical" evidence="9">
    <location>
        <begin position="194"/>
        <end position="213"/>
    </location>
</feature>
<evidence type="ECO:0000256" key="1">
    <source>
        <dbReference type="ARBA" id="ARBA00004651"/>
    </source>
</evidence>
<dbReference type="Gene3D" id="1.10.3720.10">
    <property type="entry name" value="MetI-like"/>
    <property type="match status" value="1"/>
</dbReference>
<protein>
    <recommendedName>
        <fullName evidence="10">Molybdenum transport system permease</fullName>
    </recommendedName>
</protein>
<evidence type="ECO:0000256" key="6">
    <source>
        <dbReference type="ARBA" id="ARBA00022692"/>
    </source>
</evidence>
<name>A0ABX0A375_9BACI</name>
<comment type="subcellular location">
    <subcellularLocation>
        <location evidence="1 9">Cell membrane</location>
        <topology evidence="1 9">Multi-pass membrane protein</topology>
    </subcellularLocation>
</comment>
<dbReference type="CDD" id="cd06261">
    <property type="entry name" value="TM_PBP2"/>
    <property type="match status" value="1"/>
</dbReference>
<comment type="similarity">
    <text evidence="2 10">Belongs to the binding-protein-dependent transport system permease family. CysTW subfamily.</text>
</comment>
<dbReference type="NCBIfam" id="TIGR02141">
    <property type="entry name" value="modB_ABC"/>
    <property type="match status" value="1"/>
</dbReference>
<comment type="caution">
    <text evidence="12">The sequence shown here is derived from an EMBL/GenBank/DDBJ whole genome shotgun (WGS) entry which is preliminary data.</text>
</comment>
<dbReference type="Pfam" id="PF00528">
    <property type="entry name" value="BPD_transp_1"/>
    <property type="match status" value="1"/>
</dbReference>
<evidence type="ECO:0000256" key="3">
    <source>
        <dbReference type="ARBA" id="ARBA00022448"/>
    </source>
</evidence>
<accession>A0ABX0A375</accession>
<reference evidence="12 13" key="1">
    <citation type="submission" date="2020-01" db="EMBL/GenBank/DDBJ databases">
        <title>A novel Bacillus sp. from Pasinler.</title>
        <authorList>
            <person name="Adiguzel A."/>
            <person name="Ay H."/>
            <person name="Baltaci M.O."/>
        </authorList>
    </citation>
    <scope>NUCLEOTIDE SEQUENCE [LARGE SCALE GENOMIC DNA]</scope>
    <source>
        <strain evidence="12 13">P1</strain>
    </source>
</reference>
<evidence type="ECO:0000259" key="11">
    <source>
        <dbReference type="PROSITE" id="PS50928"/>
    </source>
</evidence>
<keyword evidence="8 9" id="KW-0472">Membrane</keyword>
<feature type="transmembrane region" description="Helical" evidence="9">
    <location>
        <begin position="46"/>
        <end position="68"/>
    </location>
</feature>
<dbReference type="EMBL" id="JAACYS010000035">
    <property type="protein sequence ID" value="NCU17831.1"/>
    <property type="molecule type" value="Genomic_DNA"/>
</dbReference>
<dbReference type="InterPro" id="IPR000515">
    <property type="entry name" value="MetI-like"/>
</dbReference>
<evidence type="ECO:0000256" key="4">
    <source>
        <dbReference type="ARBA" id="ARBA00022475"/>
    </source>
</evidence>
<keyword evidence="4 10" id="KW-1003">Cell membrane</keyword>
<dbReference type="PANTHER" id="PTHR30183:SF3">
    <property type="entry name" value="MOLYBDENUM TRANSPORT SYSTEM PERMEASE PROTEIN MODB"/>
    <property type="match status" value="1"/>
</dbReference>
<dbReference type="InterPro" id="IPR011867">
    <property type="entry name" value="ModB_ABC"/>
</dbReference>
<evidence type="ECO:0000256" key="7">
    <source>
        <dbReference type="ARBA" id="ARBA00022989"/>
    </source>
</evidence>
<organism evidence="12 13">
    <name type="scientific">Pallidibacillus pasinlerensis</name>
    <dbReference type="NCBI Taxonomy" id="2703818"/>
    <lineage>
        <taxon>Bacteria</taxon>
        <taxon>Bacillati</taxon>
        <taxon>Bacillota</taxon>
        <taxon>Bacilli</taxon>
        <taxon>Bacillales</taxon>
        <taxon>Bacillaceae</taxon>
        <taxon>Pallidibacillus</taxon>
    </lineage>
</organism>
<evidence type="ECO:0000313" key="12">
    <source>
        <dbReference type="EMBL" id="NCU17831.1"/>
    </source>
</evidence>
<comment type="function">
    <text evidence="10">Part of the binding-protein-dependent transport system for molybdenum; probably responsible for the translocation of the substrate across the membrane.</text>
</comment>
<evidence type="ECO:0000256" key="8">
    <source>
        <dbReference type="ARBA" id="ARBA00023136"/>
    </source>
</evidence>
<evidence type="ECO:0000313" key="13">
    <source>
        <dbReference type="Proteomes" id="UP000743899"/>
    </source>
</evidence>
<evidence type="ECO:0000256" key="9">
    <source>
        <dbReference type="RuleBase" id="RU363032"/>
    </source>
</evidence>